<evidence type="ECO:0000313" key="8">
    <source>
        <dbReference type="Ensembl" id="ENSCVAP00000028543.1"/>
    </source>
</evidence>
<evidence type="ECO:0000256" key="7">
    <source>
        <dbReference type="ARBA" id="ARBA00049497"/>
    </source>
</evidence>
<evidence type="ECO:0000256" key="2">
    <source>
        <dbReference type="ARBA" id="ARBA00022679"/>
    </source>
</evidence>
<evidence type="ECO:0000256" key="5">
    <source>
        <dbReference type="ARBA" id="ARBA00041867"/>
    </source>
</evidence>
<dbReference type="PANTHER" id="PTHR43648">
    <property type="entry name" value="ELECTRON TRANSFER FLAVOPROTEIN BETA SUBUNIT LYSINE METHYLTRANSFERASE"/>
    <property type="match status" value="1"/>
</dbReference>
<evidence type="ECO:0000256" key="3">
    <source>
        <dbReference type="ARBA" id="ARBA00037932"/>
    </source>
</evidence>
<dbReference type="AlphaFoldDB" id="A0A3Q2E838"/>
<comment type="similarity">
    <text evidence="3">Belongs to the methyltransferase superfamily. ETFBKMT family.</text>
</comment>
<dbReference type="GeneTree" id="ENSGT00940000162982"/>
<organism evidence="8 9">
    <name type="scientific">Cyprinodon variegatus</name>
    <name type="common">Sheepshead minnow</name>
    <dbReference type="NCBI Taxonomy" id="28743"/>
    <lineage>
        <taxon>Eukaryota</taxon>
        <taxon>Metazoa</taxon>
        <taxon>Chordata</taxon>
        <taxon>Craniata</taxon>
        <taxon>Vertebrata</taxon>
        <taxon>Euteleostomi</taxon>
        <taxon>Actinopterygii</taxon>
        <taxon>Neopterygii</taxon>
        <taxon>Teleostei</taxon>
        <taxon>Neoteleostei</taxon>
        <taxon>Acanthomorphata</taxon>
        <taxon>Ovalentaria</taxon>
        <taxon>Atherinomorphae</taxon>
        <taxon>Cyprinodontiformes</taxon>
        <taxon>Cyprinodontidae</taxon>
        <taxon>Cyprinodon</taxon>
    </lineage>
</organism>
<dbReference type="GO" id="GO:0032259">
    <property type="term" value="P:methylation"/>
    <property type="evidence" value="ECO:0007669"/>
    <property type="project" value="UniProtKB-KW"/>
</dbReference>
<evidence type="ECO:0000256" key="4">
    <source>
        <dbReference type="ARBA" id="ARBA00040322"/>
    </source>
</evidence>
<sequence length="178" mass="20433">MLRYLSAPKCYRYVYGFLKHRVQTSRRRHFSESYVLDEQIRSFISENTEVVVGSSLTPEIKLRLLTPNCRFWREKPELWPFTDPYWAIYWPGGQALSRYILDNPNVCQGRAVLDLGSGCGASCIAAKLCSAAYVVANDIDPGMMPRPSIFFFCFSVFKCLYSDDIGVFQLLQTEVKLV</sequence>
<protein>
    <recommendedName>
        <fullName evidence="4">Electron transfer flavoprotein beta subunit lysine methyltransferase</fullName>
    </recommendedName>
    <alternativeName>
        <fullName evidence="6">ETFB lysine methyltransferase</fullName>
    </alternativeName>
    <alternativeName>
        <fullName evidence="5">Protein N-lysine methyltransferase METTL20</fullName>
    </alternativeName>
</protein>
<evidence type="ECO:0000256" key="1">
    <source>
        <dbReference type="ARBA" id="ARBA00022603"/>
    </source>
</evidence>
<dbReference type="STRING" id="28743.ENSCVAP00000028543"/>
<comment type="catalytic activity">
    <reaction evidence="7">
        <text>L-lysyl-[protein] + 3 S-adenosyl-L-methionine = N(6),N(6),N(6)-trimethyl-L-lysyl-[protein] + 3 S-adenosyl-L-homocysteine + 3 H(+)</text>
        <dbReference type="Rhea" id="RHEA:54192"/>
        <dbReference type="Rhea" id="RHEA-COMP:9752"/>
        <dbReference type="Rhea" id="RHEA-COMP:13826"/>
        <dbReference type="ChEBI" id="CHEBI:15378"/>
        <dbReference type="ChEBI" id="CHEBI:29969"/>
        <dbReference type="ChEBI" id="CHEBI:57856"/>
        <dbReference type="ChEBI" id="CHEBI:59789"/>
        <dbReference type="ChEBI" id="CHEBI:61961"/>
    </reaction>
    <physiologicalReaction direction="left-to-right" evidence="7">
        <dbReference type="Rhea" id="RHEA:54193"/>
    </physiologicalReaction>
</comment>
<dbReference type="GO" id="GO:0016279">
    <property type="term" value="F:protein-lysine N-methyltransferase activity"/>
    <property type="evidence" value="ECO:0007669"/>
    <property type="project" value="TreeGrafter"/>
</dbReference>
<keyword evidence="9" id="KW-1185">Reference proteome</keyword>
<dbReference type="Gene3D" id="3.40.50.150">
    <property type="entry name" value="Vaccinia Virus protein VP39"/>
    <property type="match status" value="1"/>
</dbReference>
<reference evidence="8" key="2">
    <citation type="submission" date="2025-09" db="UniProtKB">
        <authorList>
            <consortium name="Ensembl"/>
        </authorList>
    </citation>
    <scope>IDENTIFICATION</scope>
</reference>
<proteinExistence type="inferred from homology"/>
<dbReference type="GO" id="GO:0005759">
    <property type="term" value="C:mitochondrial matrix"/>
    <property type="evidence" value="ECO:0007669"/>
    <property type="project" value="TreeGrafter"/>
</dbReference>
<dbReference type="InterPro" id="IPR050078">
    <property type="entry name" value="Ribosomal_L11_MeTrfase_PrmA"/>
</dbReference>
<keyword evidence="1" id="KW-0489">Methyltransferase</keyword>
<keyword evidence="2" id="KW-0808">Transferase</keyword>
<dbReference type="Ensembl" id="ENSCVAT00000020648.1">
    <property type="protein sequence ID" value="ENSCVAP00000028543.1"/>
    <property type="gene ID" value="ENSCVAG00000015661.1"/>
</dbReference>
<dbReference type="Proteomes" id="UP000265020">
    <property type="component" value="Unassembled WGS sequence"/>
</dbReference>
<evidence type="ECO:0000313" key="9">
    <source>
        <dbReference type="Proteomes" id="UP000265020"/>
    </source>
</evidence>
<dbReference type="InterPro" id="IPR029063">
    <property type="entry name" value="SAM-dependent_MTases_sf"/>
</dbReference>
<reference evidence="8" key="1">
    <citation type="submission" date="2025-08" db="UniProtKB">
        <authorList>
            <consortium name="Ensembl"/>
        </authorList>
    </citation>
    <scope>IDENTIFICATION</scope>
</reference>
<name>A0A3Q2E838_CYPVA</name>
<accession>A0A3Q2E838</accession>
<dbReference type="SUPFAM" id="SSF53335">
    <property type="entry name" value="S-adenosyl-L-methionine-dependent methyltransferases"/>
    <property type="match status" value="1"/>
</dbReference>
<evidence type="ECO:0000256" key="6">
    <source>
        <dbReference type="ARBA" id="ARBA00042266"/>
    </source>
</evidence>
<dbReference type="PANTHER" id="PTHR43648:SF1">
    <property type="entry name" value="ELECTRON TRANSFER FLAVOPROTEIN BETA SUBUNIT LYSINE METHYLTRANSFERASE"/>
    <property type="match status" value="1"/>
</dbReference>
<dbReference type="CDD" id="cd02440">
    <property type="entry name" value="AdoMet_MTases"/>
    <property type="match status" value="1"/>
</dbReference>